<evidence type="ECO:0000256" key="1">
    <source>
        <dbReference type="ARBA" id="ARBA00001946"/>
    </source>
</evidence>
<dbReference type="InterPro" id="IPR013342">
    <property type="entry name" value="Mandelate_racemase_C"/>
</dbReference>
<feature type="domain" description="Mandelate racemase/muconate lactonizing enzyme C-terminal" evidence="4">
    <location>
        <begin position="195"/>
        <end position="299"/>
    </location>
</feature>
<dbReference type="AlphaFoldDB" id="A0A3R9PPL4"/>
<accession>A0A3R9PPL4</accession>
<sequence>MNTTRRRFITNTLSSGAIAGAIPTAARAQFLNAPRHGLPGTLKERYAKLDAILKQPVFKRELFADPVIIESIELLHNKKQYLCRVRSKDGHEGLSVSNAQQMEVLYPMFVKHIAPFFIGKDARDIEELIPAATVYENNYKAQGLAIWVPIATIEFAILDMFGKMAKKPIGLLIGDKIYNDRISVYQANGERDISAEETIDHLKRDVAISNAKAIKFKLGGRMSHAEYPVGRSEKLIPLVRKTFGDQMVISADSNGSYTPAEAIPIGKLMQEYKYAFYEEPVPFDWYEETRQVADALDIPIAGGEQEPSTHNFRWLIANGGLSIVQQDMFYFGGMIRCMQVARMANAFGKQCIPHISSTGLGYVYMMHFVSAISNSGPYHEFKEFNNELPYHCDTSSLRSDSNGVIQVPSGPGFGVDIDPDFLKKCSVLTG</sequence>
<dbReference type="SUPFAM" id="SSF54826">
    <property type="entry name" value="Enolase N-terminal domain-like"/>
    <property type="match status" value="1"/>
</dbReference>
<dbReference type="Pfam" id="PF02746">
    <property type="entry name" value="MR_MLE_N"/>
    <property type="match status" value="1"/>
</dbReference>
<dbReference type="InterPro" id="IPR046945">
    <property type="entry name" value="RHMD-like"/>
</dbReference>
<reference evidence="5 6" key="1">
    <citation type="submission" date="2018-12" db="EMBL/GenBank/DDBJ databases">
        <title>Sequencing of bacterial isolates from soil warming experiment in Harvard Forest, Massachusetts, USA.</title>
        <authorList>
            <person name="Deangelis K."/>
        </authorList>
    </citation>
    <scope>NUCLEOTIDE SEQUENCE [LARGE SCALE GENOMIC DNA]</scope>
    <source>
        <strain evidence="5 6">EB153</strain>
    </source>
</reference>
<dbReference type="InterPro" id="IPR013341">
    <property type="entry name" value="Mandelate_racemase_N_dom"/>
</dbReference>
<dbReference type="InterPro" id="IPR036849">
    <property type="entry name" value="Enolase-like_C_sf"/>
</dbReference>
<comment type="caution">
    <text evidence="5">The sequence shown here is derived from an EMBL/GenBank/DDBJ whole genome shotgun (WGS) entry which is preliminary data.</text>
</comment>
<name>A0A3R9PPL4_9BACT</name>
<evidence type="ECO:0000259" key="4">
    <source>
        <dbReference type="SMART" id="SM00922"/>
    </source>
</evidence>
<dbReference type="Pfam" id="PF13378">
    <property type="entry name" value="MR_MLE_C"/>
    <property type="match status" value="1"/>
</dbReference>
<keyword evidence="6" id="KW-1185">Reference proteome</keyword>
<evidence type="ECO:0000256" key="2">
    <source>
        <dbReference type="ARBA" id="ARBA00022723"/>
    </source>
</evidence>
<dbReference type="CDD" id="cd03316">
    <property type="entry name" value="MR_like"/>
    <property type="match status" value="1"/>
</dbReference>
<dbReference type="EMBL" id="RSDW01000001">
    <property type="protein sequence ID" value="RSL15041.1"/>
    <property type="molecule type" value="Genomic_DNA"/>
</dbReference>
<evidence type="ECO:0000313" key="5">
    <source>
        <dbReference type="EMBL" id="RSL15041.1"/>
    </source>
</evidence>
<dbReference type="SMART" id="SM00922">
    <property type="entry name" value="MR_MLE"/>
    <property type="match status" value="1"/>
</dbReference>
<dbReference type="SFLD" id="SFLDS00001">
    <property type="entry name" value="Enolase"/>
    <property type="match status" value="1"/>
</dbReference>
<dbReference type="RefSeq" id="WP_125483830.1">
    <property type="nucleotide sequence ID" value="NZ_RSDW01000001.1"/>
</dbReference>
<proteinExistence type="predicted"/>
<dbReference type="SUPFAM" id="SSF51604">
    <property type="entry name" value="Enolase C-terminal domain-like"/>
    <property type="match status" value="1"/>
</dbReference>
<dbReference type="OrthoDB" id="9775391at2"/>
<dbReference type="InterPro" id="IPR029017">
    <property type="entry name" value="Enolase-like_N"/>
</dbReference>
<dbReference type="PANTHER" id="PTHR13794">
    <property type="entry name" value="ENOLASE SUPERFAMILY, MANDELATE RACEMASE"/>
    <property type="match status" value="1"/>
</dbReference>
<organism evidence="5 6">
    <name type="scientific">Edaphobacter aggregans</name>
    <dbReference type="NCBI Taxonomy" id="570835"/>
    <lineage>
        <taxon>Bacteria</taxon>
        <taxon>Pseudomonadati</taxon>
        <taxon>Acidobacteriota</taxon>
        <taxon>Terriglobia</taxon>
        <taxon>Terriglobales</taxon>
        <taxon>Acidobacteriaceae</taxon>
        <taxon>Edaphobacter</taxon>
    </lineage>
</organism>
<gene>
    <name evidence="5" type="ORF">EDE15_0514</name>
</gene>
<comment type="cofactor">
    <cofactor evidence="1">
        <name>Mg(2+)</name>
        <dbReference type="ChEBI" id="CHEBI:18420"/>
    </cofactor>
</comment>
<dbReference type="Gene3D" id="3.30.390.10">
    <property type="entry name" value="Enolase-like, N-terminal domain"/>
    <property type="match status" value="1"/>
</dbReference>
<dbReference type="InterPro" id="IPR029065">
    <property type="entry name" value="Enolase_C-like"/>
</dbReference>
<dbReference type="InterPro" id="IPR006311">
    <property type="entry name" value="TAT_signal"/>
</dbReference>
<dbReference type="GO" id="GO:0000287">
    <property type="term" value="F:magnesium ion binding"/>
    <property type="evidence" value="ECO:0007669"/>
    <property type="project" value="TreeGrafter"/>
</dbReference>
<dbReference type="PROSITE" id="PS51318">
    <property type="entry name" value="TAT"/>
    <property type="match status" value="1"/>
</dbReference>
<dbReference type="SFLD" id="SFLDG00179">
    <property type="entry name" value="mandelate_racemase"/>
    <property type="match status" value="1"/>
</dbReference>
<dbReference type="GO" id="GO:0016836">
    <property type="term" value="F:hydro-lyase activity"/>
    <property type="evidence" value="ECO:0007669"/>
    <property type="project" value="TreeGrafter"/>
</dbReference>
<dbReference type="Proteomes" id="UP000269669">
    <property type="component" value="Unassembled WGS sequence"/>
</dbReference>
<evidence type="ECO:0000256" key="3">
    <source>
        <dbReference type="ARBA" id="ARBA00022842"/>
    </source>
</evidence>
<dbReference type="Gene3D" id="3.20.20.120">
    <property type="entry name" value="Enolase-like C-terminal domain"/>
    <property type="match status" value="1"/>
</dbReference>
<evidence type="ECO:0000313" key="6">
    <source>
        <dbReference type="Proteomes" id="UP000269669"/>
    </source>
</evidence>
<dbReference type="PANTHER" id="PTHR13794:SF58">
    <property type="entry name" value="MITOCHONDRIAL ENOLASE SUPERFAMILY MEMBER 1"/>
    <property type="match status" value="1"/>
</dbReference>
<protein>
    <submittedName>
        <fullName evidence="5">L-alanine-DL-glutamate epimerase-like enolase superfamily enzyme</fullName>
    </submittedName>
</protein>
<keyword evidence="2" id="KW-0479">Metal-binding</keyword>
<dbReference type="GO" id="GO:0016052">
    <property type="term" value="P:carbohydrate catabolic process"/>
    <property type="evidence" value="ECO:0007669"/>
    <property type="project" value="TreeGrafter"/>
</dbReference>
<keyword evidence="3" id="KW-0460">Magnesium</keyword>